<gene>
    <name evidence="2" type="ORF">V5O48_010608</name>
</gene>
<sequence>MERDFSTTNLGNHNQTLNGSTGMKPGYNRINVVLMFKLVVNNKTVVKQPVLVHPTPQAAEGASSDPRVNGQPEPRPDASPEDQTWGKIYVRHLLGSAREGKYPLARPDSIRDRMGGYTDVNGIRVGDVGVLHDERPFNTLFNLIEPEKNAPNNRLGVPEGFEPVVELKQWLQLYVRENETIVRPRGSASEHTNAAERTRRFELKSTSGALLALPRGSCLHSLGAHRARFETCVKNNRQQWFAFADEHEGAKSDRTLYLVTDVEKCSAWAMATWDGVSVSAGSMPMELVLTETSGRVGWGSRSSNTGVCHTSSHSNSLTRGFLVQILRFCGWNSVQELYHPWNQDVFVGGYWIDRRDNDSSSQPPGPQVPRSEHEDRGSGGSGSPRDFSDRNPFRNRQNGSNPSGTGPPETYTTAHGTNDYSLDLRVSTSQITTVTSDRLSLRSGVMVSHPCVVINRFALALLEIIDQNAAFTSFRISRDAVAFSHDKDFMSLEGSVVTSIDGEGESSASSYYTPLFGYDNGHSVTSTDAVYPQSMHGDEKNALGLLNTECGGNSIPVLLEYREPNHQDSSPARPYPWQLEKSNTTSTLRQLMMSLEKISGDPPIVEEVWNSWTWVAIATTGPGSLLLLLYQYSRKFLYPCLTPLELEKALQSLHDIYQNAKRDFEEIVDQEWDEIADDHLKRVPLDPHKHLEG</sequence>
<feature type="region of interest" description="Disordered" evidence="1">
    <location>
        <begin position="54"/>
        <end position="84"/>
    </location>
</feature>
<organism evidence="2 3">
    <name type="scientific">Marasmius crinis-equi</name>
    <dbReference type="NCBI Taxonomy" id="585013"/>
    <lineage>
        <taxon>Eukaryota</taxon>
        <taxon>Fungi</taxon>
        <taxon>Dikarya</taxon>
        <taxon>Basidiomycota</taxon>
        <taxon>Agaricomycotina</taxon>
        <taxon>Agaricomycetes</taxon>
        <taxon>Agaricomycetidae</taxon>
        <taxon>Agaricales</taxon>
        <taxon>Marasmiineae</taxon>
        <taxon>Marasmiaceae</taxon>
        <taxon>Marasmius</taxon>
    </lineage>
</organism>
<feature type="region of interest" description="Disordered" evidence="1">
    <location>
        <begin position="1"/>
        <end position="24"/>
    </location>
</feature>
<evidence type="ECO:0000256" key="1">
    <source>
        <dbReference type="SAM" id="MobiDB-lite"/>
    </source>
</evidence>
<protein>
    <submittedName>
        <fullName evidence="2">Uncharacterized protein</fullName>
    </submittedName>
</protein>
<dbReference type="Proteomes" id="UP001465976">
    <property type="component" value="Unassembled WGS sequence"/>
</dbReference>
<evidence type="ECO:0000313" key="2">
    <source>
        <dbReference type="EMBL" id="KAL0571356.1"/>
    </source>
</evidence>
<keyword evidence="3" id="KW-1185">Reference proteome</keyword>
<feature type="compositionally biased region" description="Polar residues" evidence="1">
    <location>
        <begin position="394"/>
        <end position="416"/>
    </location>
</feature>
<accession>A0ABR3F7X9</accession>
<name>A0ABR3F7X9_9AGAR</name>
<dbReference type="EMBL" id="JBAHYK010000782">
    <property type="protein sequence ID" value="KAL0571356.1"/>
    <property type="molecule type" value="Genomic_DNA"/>
</dbReference>
<evidence type="ECO:0000313" key="3">
    <source>
        <dbReference type="Proteomes" id="UP001465976"/>
    </source>
</evidence>
<feature type="compositionally biased region" description="Polar residues" evidence="1">
    <location>
        <begin position="1"/>
        <end position="21"/>
    </location>
</feature>
<proteinExistence type="predicted"/>
<reference evidence="2 3" key="1">
    <citation type="submission" date="2024-02" db="EMBL/GenBank/DDBJ databases">
        <title>A draft genome for the cacao thread blight pathogen Marasmius crinis-equi.</title>
        <authorList>
            <person name="Cohen S.P."/>
            <person name="Baruah I.K."/>
            <person name="Amoako-Attah I."/>
            <person name="Bukari Y."/>
            <person name="Meinhardt L.W."/>
            <person name="Bailey B.A."/>
        </authorList>
    </citation>
    <scope>NUCLEOTIDE SEQUENCE [LARGE SCALE GENOMIC DNA]</scope>
    <source>
        <strain evidence="2 3">GH-76</strain>
    </source>
</reference>
<comment type="caution">
    <text evidence="2">The sequence shown here is derived from an EMBL/GenBank/DDBJ whole genome shotgun (WGS) entry which is preliminary data.</text>
</comment>
<feature type="region of interest" description="Disordered" evidence="1">
    <location>
        <begin position="356"/>
        <end position="416"/>
    </location>
</feature>